<dbReference type="CDD" id="cd07474">
    <property type="entry name" value="Peptidases_S8_subtilisin_Vpr-like"/>
    <property type="match status" value="1"/>
</dbReference>
<feature type="active site" description="Charge relay system" evidence="8">
    <location>
        <position position="224"/>
    </location>
</feature>
<dbReference type="PRINTS" id="PR00723">
    <property type="entry name" value="SUBTILISIN"/>
</dbReference>
<dbReference type="Gene3D" id="3.40.50.200">
    <property type="entry name" value="Peptidase S8/S53 domain"/>
    <property type="match status" value="1"/>
</dbReference>
<comment type="similarity">
    <text evidence="1 8 9">Belongs to the peptidase S8 family.</text>
</comment>
<dbReference type="Gene3D" id="3.50.30.30">
    <property type="match status" value="1"/>
</dbReference>
<keyword evidence="7 8" id="KW-0720">Serine protease</keyword>
<feature type="region of interest" description="Disordered" evidence="10">
    <location>
        <begin position="988"/>
        <end position="1038"/>
    </location>
</feature>
<evidence type="ECO:0000259" key="13">
    <source>
        <dbReference type="Pfam" id="PF06280"/>
    </source>
</evidence>
<proteinExistence type="inferred from homology"/>
<dbReference type="SUPFAM" id="SSF52743">
    <property type="entry name" value="Subtilisin-like"/>
    <property type="match status" value="1"/>
</dbReference>
<evidence type="ECO:0000256" key="9">
    <source>
        <dbReference type="RuleBase" id="RU003355"/>
    </source>
</evidence>
<accession>A0ABX7Y9H9</accession>
<evidence type="ECO:0000313" key="14">
    <source>
        <dbReference type="EMBL" id="QUC09696.1"/>
    </source>
</evidence>
<evidence type="ECO:0000313" key="15">
    <source>
        <dbReference type="Proteomes" id="UP000678513"/>
    </source>
</evidence>
<dbReference type="PROSITE" id="PS51892">
    <property type="entry name" value="SUBTILASE"/>
    <property type="match status" value="1"/>
</dbReference>
<keyword evidence="5" id="KW-0732">Signal</keyword>
<sequence length="1038" mass="107125">MSDLIESAPKTQIPAEAAKKLLKEEGQVTVMVELEEEPVAVVRARAGGSLSEAEEKQIQDRLSATQDKVAAQIAALGGSAENPELRMQSAYNGMRVTIDSGRLADIEQISGVKAVRAIPVRERSNRVSVPYAGTPDAWQGAGGAGYTGKSVKVAVIDTGIDYTHATFGGEGTPDAFAEATAAADPIPYYGSRLKGGYDFAGDSYNGYNTPQPDANPIDCEKAGHGTHVAATAAGSGVTADGDTFQGPYDKNTFNNEFRIGPGVAPETDLYALKTFGCEGGTDLTTEAVDWAVKNHMDVINLSLGSAFGKATDPDATAVSNAIAAGIVVVASAGNSGPQPYLTGSPGVASGVISVAANDAIQDYPAAQLSVDGTMIQAMNINGAALPASAKLHVLKTGDEVSTGCDRDEYASVPRGSIVVTKRGGCARVLRAMNAQRWGLAGAIMINDSDELPPYEGLITGNPETGEQWRVSVPLLGVKSSDGEALIAAHDKEVALTADSITNPEFSKVAGFSSSGPRTGDSALRPNVTAPGVSILSAAVGTGDLGNVKSGTSMASPYVAGVAALAKQAHPGWSSQEISAAVVNTADPEKIANYQTTRAGGLVDPADAVGASVIVYGDSTDVNGVAVREPNLSFGYAESASTFEATRKVTLVNKGTETVQLTAAVQPSGRSLNATVSLAQESVTVPAGDSVDVDVKITLPASEVPSSIASPNSPWFYEVSGNLRFTGGGGQTLSMPYLLVPRSLSTVKSAATLTPKGTDVAFTNEGGAVDAYTALYTWGLSDPADVPDDIDSGQDLASVGVASYGDDSLRTVNFALNSSSRFSNPAQLIYNVDIDNDNDGKADYRIISADSGWVRDKEINGVAEVFVADLSSGNIYASGSMTLSPTDSSTVVLQVVASQLGIKGKFSYTASVTDIKNEKVVDTIDQWAQYDPANKPFNDGQFFKVNRGEAKTFSLELNEAASTQQKPLGYMAVVFDNAQGVTEAITGEVRKGAGPAPSPSVTSDAPADPGSSPATPGQPTADPTRAPVRPGLPKTGRIT</sequence>
<dbReference type="InterPro" id="IPR034213">
    <property type="entry name" value="S8_Vpr-like"/>
</dbReference>
<dbReference type="Pfam" id="PF02225">
    <property type="entry name" value="PA"/>
    <property type="match status" value="1"/>
</dbReference>
<evidence type="ECO:0000256" key="3">
    <source>
        <dbReference type="ARBA" id="ARBA00022525"/>
    </source>
</evidence>
<dbReference type="PANTHER" id="PTHR43806">
    <property type="entry name" value="PEPTIDASE S8"/>
    <property type="match status" value="1"/>
</dbReference>
<feature type="active site" description="Charge relay system" evidence="8">
    <location>
        <position position="157"/>
    </location>
</feature>
<dbReference type="InterPro" id="IPR036852">
    <property type="entry name" value="Peptidase_S8/S53_dom_sf"/>
</dbReference>
<feature type="domain" description="C5a peptidase/Subtilisin-like protease SBT2-like Fn3-like" evidence="13">
    <location>
        <begin position="652"/>
        <end position="737"/>
    </location>
</feature>
<evidence type="ECO:0000256" key="8">
    <source>
        <dbReference type="PROSITE-ProRule" id="PRU01240"/>
    </source>
</evidence>
<dbReference type="SUPFAM" id="SSF52025">
    <property type="entry name" value="PA domain"/>
    <property type="match status" value="1"/>
</dbReference>
<dbReference type="InterPro" id="IPR050131">
    <property type="entry name" value="Peptidase_S8_subtilisin-like"/>
</dbReference>
<dbReference type="PROSITE" id="PS00138">
    <property type="entry name" value="SUBTILASE_SER"/>
    <property type="match status" value="1"/>
</dbReference>
<evidence type="ECO:0000256" key="1">
    <source>
        <dbReference type="ARBA" id="ARBA00011073"/>
    </source>
</evidence>
<feature type="domain" description="PA" evidence="12">
    <location>
        <begin position="396"/>
        <end position="485"/>
    </location>
</feature>
<evidence type="ECO:0000256" key="2">
    <source>
        <dbReference type="ARBA" id="ARBA00022512"/>
    </source>
</evidence>
<dbReference type="InterPro" id="IPR015500">
    <property type="entry name" value="Peptidase_S8_subtilisin-rel"/>
</dbReference>
<feature type="domain" description="Peptidase S8/S53" evidence="11">
    <location>
        <begin position="148"/>
        <end position="591"/>
    </location>
</feature>
<dbReference type="PROSITE" id="PS00136">
    <property type="entry name" value="SUBTILASE_ASP"/>
    <property type="match status" value="1"/>
</dbReference>
<dbReference type="InterPro" id="IPR010435">
    <property type="entry name" value="C5a/SBT2-like_Fn3"/>
</dbReference>
<protein>
    <submittedName>
        <fullName evidence="14">S8 family serine peptidase</fullName>
    </submittedName>
</protein>
<evidence type="ECO:0000256" key="10">
    <source>
        <dbReference type="SAM" id="MobiDB-lite"/>
    </source>
</evidence>
<reference evidence="14 15" key="1">
    <citation type="submission" date="2021-03" db="EMBL/GenBank/DDBJ databases">
        <title>Human Oral Microbial Genomes.</title>
        <authorList>
            <person name="Johnston C.D."/>
            <person name="Chen T."/>
            <person name="Dewhirst F.E."/>
        </authorList>
    </citation>
    <scope>NUCLEOTIDE SEQUENCE [LARGE SCALE GENOMIC DNA]</scope>
    <source>
        <strain evidence="14 15">DSMZ 100122</strain>
    </source>
</reference>
<dbReference type="InterPro" id="IPR046450">
    <property type="entry name" value="PA_dom_sf"/>
</dbReference>
<dbReference type="EMBL" id="CP072384">
    <property type="protein sequence ID" value="QUC09696.1"/>
    <property type="molecule type" value="Genomic_DNA"/>
</dbReference>
<feature type="active site" description="Charge relay system" evidence="8">
    <location>
        <position position="552"/>
    </location>
</feature>
<evidence type="ECO:0000256" key="7">
    <source>
        <dbReference type="ARBA" id="ARBA00022825"/>
    </source>
</evidence>
<keyword evidence="4 8" id="KW-0645">Protease</keyword>
<dbReference type="Pfam" id="PF00082">
    <property type="entry name" value="Peptidase_S8"/>
    <property type="match status" value="1"/>
</dbReference>
<evidence type="ECO:0000256" key="5">
    <source>
        <dbReference type="ARBA" id="ARBA00022729"/>
    </source>
</evidence>
<evidence type="ECO:0000256" key="6">
    <source>
        <dbReference type="ARBA" id="ARBA00022801"/>
    </source>
</evidence>
<evidence type="ECO:0000259" key="12">
    <source>
        <dbReference type="Pfam" id="PF02225"/>
    </source>
</evidence>
<gene>
    <name evidence="14" type="ORF">J5A65_10570</name>
</gene>
<keyword evidence="15" id="KW-1185">Reference proteome</keyword>
<dbReference type="InterPro" id="IPR000209">
    <property type="entry name" value="Peptidase_S8/S53_dom"/>
</dbReference>
<dbReference type="PANTHER" id="PTHR43806:SF65">
    <property type="entry name" value="SERINE PROTEASE APRX"/>
    <property type="match status" value="1"/>
</dbReference>
<keyword evidence="2" id="KW-0134">Cell wall</keyword>
<name>A0ABX7Y9H9_9ACTN</name>
<dbReference type="InterPro" id="IPR023828">
    <property type="entry name" value="Peptidase_S8_Ser-AS"/>
</dbReference>
<dbReference type="InterPro" id="IPR023827">
    <property type="entry name" value="Peptidase_S8_Asp-AS"/>
</dbReference>
<dbReference type="CDD" id="cd00538">
    <property type="entry name" value="PA"/>
    <property type="match status" value="1"/>
</dbReference>
<dbReference type="Pfam" id="PF06280">
    <property type="entry name" value="fn3_5"/>
    <property type="match status" value="1"/>
</dbReference>
<keyword evidence="6 8" id="KW-0378">Hydrolase</keyword>
<organism evidence="14 15">
    <name type="scientific">Arachnia rubra</name>
    <dbReference type="NCBI Taxonomy" id="1547448"/>
    <lineage>
        <taxon>Bacteria</taxon>
        <taxon>Bacillati</taxon>
        <taxon>Actinomycetota</taxon>
        <taxon>Actinomycetes</taxon>
        <taxon>Propionibacteriales</taxon>
        <taxon>Propionibacteriaceae</taxon>
        <taxon>Arachnia</taxon>
    </lineage>
</organism>
<evidence type="ECO:0000259" key="11">
    <source>
        <dbReference type="Pfam" id="PF00082"/>
    </source>
</evidence>
<dbReference type="Proteomes" id="UP000678513">
    <property type="component" value="Chromosome"/>
</dbReference>
<dbReference type="InterPro" id="IPR003137">
    <property type="entry name" value="PA_domain"/>
</dbReference>
<evidence type="ECO:0000256" key="4">
    <source>
        <dbReference type="ARBA" id="ARBA00022670"/>
    </source>
</evidence>
<keyword evidence="3" id="KW-0964">Secreted</keyword>